<dbReference type="Pfam" id="PF00621">
    <property type="entry name" value="RhoGEF"/>
    <property type="match status" value="2"/>
</dbReference>
<dbReference type="SMART" id="SM00325">
    <property type="entry name" value="RhoGEF"/>
    <property type="match status" value="2"/>
</dbReference>
<comment type="caution">
    <text evidence="2">The sequence shown here is derived from an EMBL/GenBank/DDBJ whole genome shotgun (WGS) entry which is preliminary data.</text>
</comment>
<dbReference type="Proteomes" id="UP001208570">
    <property type="component" value="Unassembled WGS sequence"/>
</dbReference>
<dbReference type="Gene3D" id="1.20.900.10">
    <property type="entry name" value="Dbl homology (DH) domain"/>
    <property type="match status" value="2"/>
</dbReference>
<accession>A0AAD9JR88</accession>
<feature type="domain" description="DH" evidence="1">
    <location>
        <begin position="253"/>
        <end position="439"/>
    </location>
</feature>
<feature type="domain" description="DH" evidence="1">
    <location>
        <begin position="683"/>
        <end position="862"/>
    </location>
</feature>
<dbReference type="AlphaFoldDB" id="A0AAD9JR88"/>
<evidence type="ECO:0000313" key="3">
    <source>
        <dbReference type="Proteomes" id="UP001208570"/>
    </source>
</evidence>
<dbReference type="InterPro" id="IPR000219">
    <property type="entry name" value="DH_dom"/>
</dbReference>
<protein>
    <recommendedName>
        <fullName evidence="1">DH domain-containing protein</fullName>
    </recommendedName>
</protein>
<dbReference type="InterPro" id="IPR035899">
    <property type="entry name" value="DBL_dom_sf"/>
</dbReference>
<evidence type="ECO:0000313" key="2">
    <source>
        <dbReference type="EMBL" id="KAK2157741.1"/>
    </source>
</evidence>
<sequence length="1016" mass="116028">MKTEKIAEEWKTTHRTTNYKKGANKKEPGKYRPKVTDNIWRLDDRGRYSEMGQGISDQLTSMGDREWSRECHEIQRNETQEVPGGNVNWEYNSLPLTWFSQRGKQIFSEDAANGAGYVNMNHAVKSNENSSDGGYIKLYPSLDLDEVSCAEKCIELYASIGTNEVTYEPDFDNGVPVYQEITERDLYRGEIRDIIVGGLSLYTASVRNNKEFNPTSSLEDAIGRGSCVTKRWSDMSRVKASSLLQSLDEFSKLVQHSLFNFIITEGSYIKSIDLLVQYFATSPEVERVLSKRNHHLIFSNIVEIQKFSRVLMDMLARMWIYNCHLNPQLVSFGIKHYAIHNSDAYTTYLSNHQCQVKTLKEERSRNKQFSVLVSNIEKSPALLGHSLESFLRLPGIRIAKRPLYLEQALSFIDERSLDYVPVSTCHEELIRIIKACSDVYCSEVGPVRTNAIDEDFRFMNLKPVSVTSGNGGLIKEGYLTCTKRQTPLCVAQREVNLYLIVYRDVMFVSNLQQGYTFEIIAYGNTKHLRIKVVEEKVGFRIEFPDSKIRLEFQCSSRRSGIRVIHDYNCNPVFTPKFPVSDSVTMEDNDSTLVVTSMEMADIPAELLDGPLYQDVPKFTGTREDKSKLSEILNAATNSKRAFNPTESLNVVLDNAAYRKDRWKDMKRVKERGLLWKMDVQSEAVQELLFELIKSESAYLRSLDMLVMLFLASPEISDSISKRNHHLIFGNVSEIRKCSRRFLSMLCQIWRADCKLSASEIAFGITQLALHHSSIFVTYFSNWHSQQTSLHEIRKSNKKFDILMSLTEDLPRMKPHDLSSFLAMPLSRFNDIFGIMANVQTLLDKNSPDAASVQTCMDTLSSVGKPLLILTTFQASAAMSDGPIRTFAIDEDFDFKSLERIPVIYGNGGLIKEGRVKCISRITPLTFMKKSSNCYLIVYQEVVFITNKSLFRNRYEVIAYARRKNTVAKNNTSSVTMTLTMKEAETMYEFQFGCLSEMKEWSAALQTLDACKCQTCT</sequence>
<evidence type="ECO:0000259" key="1">
    <source>
        <dbReference type="PROSITE" id="PS50010"/>
    </source>
</evidence>
<name>A0AAD9JR88_9ANNE</name>
<keyword evidence="3" id="KW-1185">Reference proteome</keyword>
<organism evidence="2 3">
    <name type="scientific">Paralvinella palmiformis</name>
    <dbReference type="NCBI Taxonomy" id="53620"/>
    <lineage>
        <taxon>Eukaryota</taxon>
        <taxon>Metazoa</taxon>
        <taxon>Spiralia</taxon>
        <taxon>Lophotrochozoa</taxon>
        <taxon>Annelida</taxon>
        <taxon>Polychaeta</taxon>
        <taxon>Sedentaria</taxon>
        <taxon>Canalipalpata</taxon>
        <taxon>Terebellida</taxon>
        <taxon>Terebelliformia</taxon>
        <taxon>Alvinellidae</taxon>
        <taxon>Paralvinella</taxon>
    </lineage>
</organism>
<dbReference type="GO" id="GO:0005085">
    <property type="term" value="F:guanyl-nucleotide exchange factor activity"/>
    <property type="evidence" value="ECO:0007669"/>
    <property type="project" value="InterPro"/>
</dbReference>
<dbReference type="PROSITE" id="PS50010">
    <property type="entry name" value="DH_2"/>
    <property type="match status" value="2"/>
</dbReference>
<dbReference type="SUPFAM" id="SSF48065">
    <property type="entry name" value="DBL homology domain (DH-domain)"/>
    <property type="match status" value="2"/>
</dbReference>
<reference evidence="2" key="1">
    <citation type="journal article" date="2023" name="Mol. Biol. Evol.">
        <title>Third-Generation Sequencing Reveals the Adaptive Role of the Epigenome in Three Deep-Sea Polychaetes.</title>
        <authorList>
            <person name="Perez M."/>
            <person name="Aroh O."/>
            <person name="Sun Y."/>
            <person name="Lan Y."/>
            <person name="Juniper S.K."/>
            <person name="Young C.R."/>
            <person name="Angers B."/>
            <person name="Qian P.Y."/>
        </authorList>
    </citation>
    <scope>NUCLEOTIDE SEQUENCE</scope>
    <source>
        <strain evidence="2">P08H-3</strain>
    </source>
</reference>
<dbReference type="PANTHER" id="PTHR12845:SF5">
    <property type="entry name" value="EPHEXIN, ISOFORM D"/>
    <property type="match status" value="1"/>
</dbReference>
<dbReference type="EMBL" id="JAODUP010000185">
    <property type="protein sequence ID" value="KAK2157741.1"/>
    <property type="molecule type" value="Genomic_DNA"/>
</dbReference>
<dbReference type="PANTHER" id="PTHR12845">
    <property type="entry name" value="GUANINE NUCLEOTIDE EXCHANGE FACTOR"/>
    <property type="match status" value="1"/>
</dbReference>
<gene>
    <name evidence="2" type="ORF">LSH36_185g00029</name>
</gene>
<proteinExistence type="predicted"/>
<dbReference type="InterPro" id="IPR047271">
    <property type="entry name" value="Ephexin-like"/>
</dbReference>